<accession>A0A4S8LD03</accession>
<sequence length="229" mass="24925">MSAMDVSVVGSAVATTATAWDTLANPTVANGIEWGHGAGAGVAVVGEVREPGGIEWGHGAAVVGEVGEPGGKKKKVTKNVNHERLLHYSTCTSYYHEQPCQRCNKRKTGHLRHDEQTPEPDKSQTQQQRQSLPTQMRLVGGTSSSLASNARTQPLSRFQEYGVPSNKRKTGHLRHDEQKPEPDESQTQQQRQSLSTQMRLVGGTSSSLASSTRTQPGSRFQEYSVQSFE</sequence>
<feature type="compositionally biased region" description="Polar residues" evidence="1">
    <location>
        <begin position="141"/>
        <end position="156"/>
    </location>
</feature>
<protein>
    <submittedName>
        <fullName evidence="2">Uncharacterized protein</fullName>
    </submittedName>
</protein>
<feature type="compositionally biased region" description="Polar residues" evidence="1">
    <location>
        <begin position="203"/>
        <end position="229"/>
    </location>
</feature>
<feature type="compositionally biased region" description="Basic and acidic residues" evidence="1">
    <location>
        <begin position="111"/>
        <end position="122"/>
    </location>
</feature>
<keyword evidence="3" id="KW-1185">Reference proteome</keyword>
<dbReference type="AlphaFoldDB" id="A0A4S8LD03"/>
<evidence type="ECO:0000256" key="1">
    <source>
        <dbReference type="SAM" id="MobiDB-lite"/>
    </source>
</evidence>
<feature type="region of interest" description="Disordered" evidence="1">
    <location>
        <begin position="107"/>
        <end position="229"/>
    </location>
</feature>
<feature type="compositionally biased region" description="Basic and acidic residues" evidence="1">
    <location>
        <begin position="173"/>
        <end position="182"/>
    </location>
</feature>
<feature type="compositionally biased region" description="Low complexity" evidence="1">
    <location>
        <begin position="186"/>
        <end position="200"/>
    </location>
</feature>
<evidence type="ECO:0000313" key="3">
    <source>
        <dbReference type="Proteomes" id="UP000297245"/>
    </source>
</evidence>
<feature type="compositionally biased region" description="Low complexity" evidence="1">
    <location>
        <begin position="123"/>
        <end position="135"/>
    </location>
</feature>
<dbReference type="Proteomes" id="UP000297245">
    <property type="component" value="Unassembled WGS sequence"/>
</dbReference>
<evidence type="ECO:0000313" key="2">
    <source>
        <dbReference type="EMBL" id="THU86787.1"/>
    </source>
</evidence>
<name>A0A4S8LD03_DENBC</name>
<gene>
    <name evidence="2" type="ORF">K435DRAFT_804822</name>
</gene>
<proteinExistence type="predicted"/>
<organism evidence="2 3">
    <name type="scientific">Dendrothele bispora (strain CBS 962.96)</name>
    <dbReference type="NCBI Taxonomy" id="1314807"/>
    <lineage>
        <taxon>Eukaryota</taxon>
        <taxon>Fungi</taxon>
        <taxon>Dikarya</taxon>
        <taxon>Basidiomycota</taxon>
        <taxon>Agaricomycotina</taxon>
        <taxon>Agaricomycetes</taxon>
        <taxon>Agaricomycetidae</taxon>
        <taxon>Agaricales</taxon>
        <taxon>Agaricales incertae sedis</taxon>
        <taxon>Dendrothele</taxon>
    </lineage>
</organism>
<dbReference type="EMBL" id="ML179480">
    <property type="protein sequence ID" value="THU86787.1"/>
    <property type="molecule type" value="Genomic_DNA"/>
</dbReference>
<reference evidence="2 3" key="1">
    <citation type="journal article" date="2019" name="Nat. Ecol. Evol.">
        <title>Megaphylogeny resolves global patterns of mushroom evolution.</title>
        <authorList>
            <person name="Varga T."/>
            <person name="Krizsan K."/>
            <person name="Foldi C."/>
            <person name="Dima B."/>
            <person name="Sanchez-Garcia M."/>
            <person name="Sanchez-Ramirez S."/>
            <person name="Szollosi G.J."/>
            <person name="Szarkandi J.G."/>
            <person name="Papp V."/>
            <person name="Albert L."/>
            <person name="Andreopoulos W."/>
            <person name="Angelini C."/>
            <person name="Antonin V."/>
            <person name="Barry K.W."/>
            <person name="Bougher N.L."/>
            <person name="Buchanan P."/>
            <person name="Buyck B."/>
            <person name="Bense V."/>
            <person name="Catcheside P."/>
            <person name="Chovatia M."/>
            <person name="Cooper J."/>
            <person name="Damon W."/>
            <person name="Desjardin D."/>
            <person name="Finy P."/>
            <person name="Geml J."/>
            <person name="Haridas S."/>
            <person name="Hughes K."/>
            <person name="Justo A."/>
            <person name="Karasinski D."/>
            <person name="Kautmanova I."/>
            <person name="Kiss B."/>
            <person name="Kocsube S."/>
            <person name="Kotiranta H."/>
            <person name="LaButti K.M."/>
            <person name="Lechner B.E."/>
            <person name="Liimatainen K."/>
            <person name="Lipzen A."/>
            <person name="Lukacs Z."/>
            <person name="Mihaltcheva S."/>
            <person name="Morgado L.N."/>
            <person name="Niskanen T."/>
            <person name="Noordeloos M.E."/>
            <person name="Ohm R.A."/>
            <person name="Ortiz-Santana B."/>
            <person name="Ovrebo C."/>
            <person name="Racz N."/>
            <person name="Riley R."/>
            <person name="Savchenko A."/>
            <person name="Shiryaev A."/>
            <person name="Soop K."/>
            <person name="Spirin V."/>
            <person name="Szebenyi C."/>
            <person name="Tomsovsky M."/>
            <person name="Tulloss R.E."/>
            <person name="Uehling J."/>
            <person name="Grigoriev I.V."/>
            <person name="Vagvolgyi C."/>
            <person name="Papp T."/>
            <person name="Martin F.M."/>
            <person name="Miettinen O."/>
            <person name="Hibbett D.S."/>
            <person name="Nagy L.G."/>
        </authorList>
    </citation>
    <scope>NUCLEOTIDE SEQUENCE [LARGE SCALE GENOMIC DNA]</scope>
    <source>
        <strain evidence="2 3">CBS 962.96</strain>
    </source>
</reference>